<dbReference type="EMBL" id="NBNE01004611">
    <property type="protein sequence ID" value="OWZ05096.1"/>
    <property type="molecule type" value="Genomic_DNA"/>
</dbReference>
<gene>
    <name evidence="1" type="ORF">PHMEG_00022883</name>
</gene>
<dbReference type="OrthoDB" id="123893at2759"/>
<comment type="caution">
    <text evidence="1">The sequence shown here is derived from an EMBL/GenBank/DDBJ whole genome shotgun (WGS) entry which is preliminary data.</text>
</comment>
<organism evidence="1 2">
    <name type="scientific">Phytophthora megakarya</name>
    <dbReference type="NCBI Taxonomy" id="4795"/>
    <lineage>
        <taxon>Eukaryota</taxon>
        <taxon>Sar</taxon>
        <taxon>Stramenopiles</taxon>
        <taxon>Oomycota</taxon>
        <taxon>Peronosporomycetes</taxon>
        <taxon>Peronosporales</taxon>
        <taxon>Peronosporaceae</taxon>
        <taxon>Phytophthora</taxon>
    </lineage>
</organism>
<name>A0A225VHK8_9STRA</name>
<evidence type="ECO:0000313" key="1">
    <source>
        <dbReference type="EMBL" id="OWZ05096.1"/>
    </source>
</evidence>
<protein>
    <submittedName>
        <fullName evidence="1">Uncharacterized protein</fullName>
    </submittedName>
</protein>
<proteinExistence type="predicted"/>
<dbReference type="AlphaFoldDB" id="A0A225VHK8"/>
<reference evidence="2" key="1">
    <citation type="submission" date="2017-03" db="EMBL/GenBank/DDBJ databases">
        <title>Phytopthora megakarya and P. palmivora, two closely related causual agents of cacao black pod achieved similar genome size and gene model numbers by different mechanisms.</title>
        <authorList>
            <person name="Ali S."/>
            <person name="Shao J."/>
            <person name="Larry D.J."/>
            <person name="Kronmiller B."/>
            <person name="Shen D."/>
            <person name="Strem M.D."/>
            <person name="Melnick R.L."/>
            <person name="Guiltinan M.J."/>
            <person name="Tyler B.M."/>
            <person name="Meinhardt L.W."/>
            <person name="Bailey B.A."/>
        </authorList>
    </citation>
    <scope>NUCLEOTIDE SEQUENCE [LARGE SCALE GENOMIC DNA]</scope>
    <source>
        <strain evidence="2">zdho120</strain>
    </source>
</reference>
<accession>A0A225VHK8</accession>
<keyword evidence="2" id="KW-1185">Reference proteome</keyword>
<evidence type="ECO:0000313" key="2">
    <source>
        <dbReference type="Proteomes" id="UP000198211"/>
    </source>
</evidence>
<sequence length="101" mass="11510">MTTRQEVERSLLGPLQEADFVWPKLAELKHLQQEHPSEAPTELTDRDGIIRVDDRPCVPGDAKAFINRLLIVGHCGPHGHRGEDVVTALLRQRFEILQLRQ</sequence>
<dbReference type="Proteomes" id="UP000198211">
    <property type="component" value="Unassembled WGS sequence"/>
</dbReference>